<dbReference type="Proteomes" id="UP000230821">
    <property type="component" value="Unassembled WGS sequence"/>
</dbReference>
<evidence type="ECO:0000313" key="1">
    <source>
        <dbReference type="EMBL" id="PIE35375.1"/>
    </source>
</evidence>
<name>A0A2G6KI99_9BACT</name>
<dbReference type="EMBL" id="PDSK01000045">
    <property type="protein sequence ID" value="PIE35375.1"/>
    <property type="molecule type" value="Genomic_DNA"/>
</dbReference>
<dbReference type="AlphaFoldDB" id="A0A2G6KI99"/>
<evidence type="ECO:0000313" key="2">
    <source>
        <dbReference type="Proteomes" id="UP000230821"/>
    </source>
</evidence>
<gene>
    <name evidence="1" type="ORF">CSA56_04425</name>
</gene>
<reference evidence="1 2" key="1">
    <citation type="submission" date="2017-10" db="EMBL/GenBank/DDBJ databases">
        <title>Novel microbial diversity and functional potential in the marine mammal oral microbiome.</title>
        <authorList>
            <person name="Dudek N.K."/>
            <person name="Sun C.L."/>
            <person name="Burstein D."/>
            <person name="Kantor R.S."/>
            <person name="Aliaga Goltsman D.S."/>
            <person name="Bik E.M."/>
            <person name="Thomas B.C."/>
            <person name="Banfield J.F."/>
            <person name="Relman D.A."/>
        </authorList>
    </citation>
    <scope>NUCLEOTIDE SEQUENCE [LARGE SCALE GENOMIC DNA]</scope>
    <source>
        <strain evidence="1">DOLJORAL78_47_16</strain>
    </source>
</reference>
<proteinExistence type="predicted"/>
<organism evidence="1 2">
    <name type="scientific">candidate division KSB3 bacterium</name>
    <dbReference type="NCBI Taxonomy" id="2044937"/>
    <lineage>
        <taxon>Bacteria</taxon>
        <taxon>candidate division KSB3</taxon>
    </lineage>
</organism>
<accession>A0A2G6KI99</accession>
<protein>
    <submittedName>
        <fullName evidence="1">Uncharacterized protein</fullName>
    </submittedName>
</protein>
<sequence length="67" mass="7972">MIDMKNPRKLFLSDDFICDCFYERQSGDKNEQNYTALKHTQDRFRTMTVGMNTLMSKFANKDVGMYM</sequence>
<comment type="caution">
    <text evidence="1">The sequence shown here is derived from an EMBL/GenBank/DDBJ whole genome shotgun (WGS) entry which is preliminary data.</text>
</comment>